<keyword evidence="3" id="KW-1185">Reference proteome</keyword>
<name>A0A3S1A1X6_CHLFR</name>
<dbReference type="AlphaFoldDB" id="A0A3S1A1X6"/>
<gene>
    <name evidence="2" type="ORF">PCC6912_19380</name>
</gene>
<keyword evidence="1" id="KW-1133">Transmembrane helix</keyword>
<dbReference type="RefSeq" id="WP_016877559.1">
    <property type="nucleotide sequence ID" value="NZ_CP170748.1"/>
</dbReference>
<accession>A0A3S1A1X6</accession>
<evidence type="ECO:0000313" key="2">
    <source>
        <dbReference type="EMBL" id="RUR83695.1"/>
    </source>
</evidence>
<sequence>MNADYAIAFLITPSTFNAITFTPAVSAILLRRGQQRGWLGWFFARVNDLLDWMHRGYQRILGTVTRFQMANIPRI</sequence>
<dbReference type="InterPro" id="IPR001036">
    <property type="entry name" value="Acrflvin-R"/>
</dbReference>
<reference evidence="2 3" key="1">
    <citation type="journal article" date="2019" name="Genome Biol. Evol.">
        <title>Day and night: Metabolic profiles and evolutionary relationships of six axenic non-marine cyanobacteria.</title>
        <authorList>
            <person name="Will S.E."/>
            <person name="Henke P."/>
            <person name="Boedeker C."/>
            <person name="Huang S."/>
            <person name="Brinkmann H."/>
            <person name="Rohde M."/>
            <person name="Jarek M."/>
            <person name="Friedl T."/>
            <person name="Seufert S."/>
            <person name="Schumacher M."/>
            <person name="Overmann J."/>
            <person name="Neumann-Schaal M."/>
            <person name="Petersen J."/>
        </authorList>
    </citation>
    <scope>NUCLEOTIDE SEQUENCE [LARGE SCALE GENOMIC DNA]</scope>
    <source>
        <strain evidence="2 3">PCC 6912</strain>
    </source>
</reference>
<dbReference type="Proteomes" id="UP000268857">
    <property type="component" value="Unassembled WGS sequence"/>
</dbReference>
<dbReference type="Pfam" id="PF00873">
    <property type="entry name" value="ACR_tran"/>
    <property type="match status" value="1"/>
</dbReference>
<dbReference type="EMBL" id="RSCJ01000006">
    <property type="protein sequence ID" value="RUR83695.1"/>
    <property type="molecule type" value="Genomic_DNA"/>
</dbReference>
<organism evidence="2 3">
    <name type="scientific">Chlorogloeopsis fritschii PCC 6912</name>
    <dbReference type="NCBI Taxonomy" id="211165"/>
    <lineage>
        <taxon>Bacteria</taxon>
        <taxon>Bacillati</taxon>
        <taxon>Cyanobacteriota</taxon>
        <taxon>Cyanophyceae</taxon>
        <taxon>Nostocales</taxon>
        <taxon>Chlorogloeopsidaceae</taxon>
        <taxon>Chlorogloeopsis</taxon>
    </lineage>
</organism>
<protein>
    <submittedName>
        <fullName evidence="2">Uncharacterized protein</fullName>
    </submittedName>
</protein>
<keyword evidence="1" id="KW-0472">Membrane</keyword>
<dbReference type="STRING" id="211165.GCA_000317285_00219"/>
<keyword evidence="1" id="KW-0812">Transmembrane</keyword>
<evidence type="ECO:0000313" key="3">
    <source>
        <dbReference type="Proteomes" id="UP000268857"/>
    </source>
</evidence>
<comment type="caution">
    <text evidence="2">The sequence shown here is derived from an EMBL/GenBank/DDBJ whole genome shotgun (WGS) entry which is preliminary data.</text>
</comment>
<dbReference type="GO" id="GO:0016020">
    <property type="term" value="C:membrane"/>
    <property type="evidence" value="ECO:0007669"/>
    <property type="project" value="InterPro"/>
</dbReference>
<proteinExistence type="predicted"/>
<dbReference type="GO" id="GO:0022857">
    <property type="term" value="F:transmembrane transporter activity"/>
    <property type="evidence" value="ECO:0007669"/>
    <property type="project" value="InterPro"/>
</dbReference>
<feature type="transmembrane region" description="Helical" evidence="1">
    <location>
        <begin position="6"/>
        <end position="30"/>
    </location>
</feature>
<evidence type="ECO:0000256" key="1">
    <source>
        <dbReference type="SAM" id="Phobius"/>
    </source>
</evidence>